<feature type="transmembrane region" description="Helical" evidence="1">
    <location>
        <begin position="89"/>
        <end position="110"/>
    </location>
</feature>
<organism evidence="2 3">
    <name type="scientific">Brassica carinata</name>
    <name type="common">Ethiopian mustard</name>
    <name type="synonym">Abyssinian cabbage</name>
    <dbReference type="NCBI Taxonomy" id="52824"/>
    <lineage>
        <taxon>Eukaryota</taxon>
        <taxon>Viridiplantae</taxon>
        <taxon>Streptophyta</taxon>
        <taxon>Embryophyta</taxon>
        <taxon>Tracheophyta</taxon>
        <taxon>Spermatophyta</taxon>
        <taxon>Magnoliopsida</taxon>
        <taxon>eudicotyledons</taxon>
        <taxon>Gunneridae</taxon>
        <taxon>Pentapetalae</taxon>
        <taxon>rosids</taxon>
        <taxon>malvids</taxon>
        <taxon>Brassicales</taxon>
        <taxon>Brassicaceae</taxon>
        <taxon>Brassiceae</taxon>
        <taxon>Brassica</taxon>
    </lineage>
</organism>
<sequence>MFRFITTSPSSAAVVICEFTGSVLSVVSSAPLIEVASPTPLLTVTSPLTESGRDRSDQPVFELSRSVSLFAFPSSLHSLLLLRSHFVLRLYSALVFLHSIICSFIVAYSGPQATTTVSYPVVTFFTLQL</sequence>
<accession>A0A8X7SHX3</accession>
<name>A0A8X7SHX3_BRACI</name>
<dbReference type="Proteomes" id="UP000886595">
    <property type="component" value="Unassembled WGS sequence"/>
</dbReference>
<keyword evidence="3" id="KW-1185">Reference proteome</keyword>
<evidence type="ECO:0000313" key="2">
    <source>
        <dbReference type="EMBL" id="KAG2306678.1"/>
    </source>
</evidence>
<keyword evidence="1" id="KW-0812">Transmembrane</keyword>
<keyword evidence="1" id="KW-1133">Transmembrane helix</keyword>
<reference evidence="2 3" key="1">
    <citation type="submission" date="2020-02" db="EMBL/GenBank/DDBJ databases">
        <authorList>
            <person name="Ma Q."/>
            <person name="Huang Y."/>
            <person name="Song X."/>
            <person name="Pei D."/>
        </authorList>
    </citation>
    <scope>NUCLEOTIDE SEQUENCE [LARGE SCALE GENOMIC DNA]</scope>
    <source>
        <strain evidence="2">Sxm20200214</strain>
        <tissue evidence="2">Leaf</tissue>
    </source>
</reference>
<dbReference type="AlphaFoldDB" id="A0A8X7SHX3"/>
<proteinExistence type="predicted"/>
<comment type="caution">
    <text evidence="2">The sequence shown here is derived from an EMBL/GenBank/DDBJ whole genome shotgun (WGS) entry which is preliminary data.</text>
</comment>
<evidence type="ECO:0000313" key="3">
    <source>
        <dbReference type="Proteomes" id="UP000886595"/>
    </source>
</evidence>
<evidence type="ECO:0000256" key="1">
    <source>
        <dbReference type="SAM" id="Phobius"/>
    </source>
</evidence>
<keyword evidence="1" id="KW-0472">Membrane</keyword>
<gene>
    <name evidence="2" type="ORF">Bca52824_026426</name>
</gene>
<dbReference type="EMBL" id="JAAMPC010000006">
    <property type="protein sequence ID" value="KAG2306678.1"/>
    <property type="molecule type" value="Genomic_DNA"/>
</dbReference>
<protein>
    <submittedName>
        <fullName evidence="2">Uncharacterized protein</fullName>
    </submittedName>
</protein>